<dbReference type="AlphaFoldDB" id="A0A9Q1RCG0"/>
<organism evidence="2 3">
    <name type="scientific">Anisodus acutangulus</name>
    <dbReference type="NCBI Taxonomy" id="402998"/>
    <lineage>
        <taxon>Eukaryota</taxon>
        <taxon>Viridiplantae</taxon>
        <taxon>Streptophyta</taxon>
        <taxon>Embryophyta</taxon>
        <taxon>Tracheophyta</taxon>
        <taxon>Spermatophyta</taxon>
        <taxon>Magnoliopsida</taxon>
        <taxon>eudicotyledons</taxon>
        <taxon>Gunneridae</taxon>
        <taxon>Pentapetalae</taxon>
        <taxon>asterids</taxon>
        <taxon>lamiids</taxon>
        <taxon>Solanales</taxon>
        <taxon>Solanaceae</taxon>
        <taxon>Solanoideae</taxon>
        <taxon>Hyoscyameae</taxon>
        <taxon>Anisodus</taxon>
    </lineage>
</organism>
<proteinExistence type="predicted"/>
<dbReference type="Proteomes" id="UP001152561">
    <property type="component" value="Unassembled WGS sequence"/>
</dbReference>
<name>A0A9Q1RCG0_9SOLA</name>
<dbReference type="EMBL" id="JAJAGQ010000011">
    <property type="protein sequence ID" value="KAJ8549603.1"/>
    <property type="molecule type" value="Genomic_DNA"/>
</dbReference>
<evidence type="ECO:0000313" key="3">
    <source>
        <dbReference type="Proteomes" id="UP001152561"/>
    </source>
</evidence>
<protein>
    <submittedName>
        <fullName evidence="2">Uncharacterized protein</fullName>
    </submittedName>
</protein>
<keyword evidence="3" id="KW-1185">Reference proteome</keyword>
<feature type="region of interest" description="Disordered" evidence="1">
    <location>
        <begin position="1"/>
        <end position="27"/>
    </location>
</feature>
<evidence type="ECO:0000313" key="2">
    <source>
        <dbReference type="EMBL" id="KAJ8549603.1"/>
    </source>
</evidence>
<gene>
    <name evidence="2" type="ORF">K7X08_033310</name>
</gene>
<accession>A0A9Q1RCG0</accession>
<evidence type="ECO:0000256" key="1">
    <source>
        <dbReference type="SAM" id="MobiDB-lite"/>
    </source>
</evidence>
<dbReference type="OrthoDB" id="1306037at2759"/>
<feature type="compositionally biased region" description="Basic and acidic residues" evidence="1">
    <location>
        <begin position="14"/>
        <end position="23"/>
    </location>
</feature>
<reference evidence="3" key="1">
    <citation type="journal article" date="2023" name="Proc. Natl. Acad. Sci. U.S.A.">
        <title>Genomic and structural basis for evolution of tropane alkaloid biosynthesis.</title>
        <authorList>
            <person name="Wanga Y.-J."/>
            <person name="Taina T."/>
            <person name="Yua J.-Y."/>
            <person name="Lia J."/>
            <person name="Xua B."/>
            <person name="Chenc J."/>
            <person name="D'Auriad J.C."/>
            <person name="Huanga J.-P."/>
            <person name="Huanga S.-X."/>
        </authorList>
    </citation>
    <scope>NUCLEOTIDE SEQUENCE [LARGE SCALE GENOMIC DNA]</scope>
    <source>
        <strain evidence="3">cv. KIB-2019</strain>
    </source>
</reference>
<sequence length="149" mass="16559">MSVESTLKMSNDSEVAKSAKRNEVVQTQSKFKASVSTIEKRIKVTDATLVSEPKNVAEDASGSEPNNDTVDKPPEAVQLKPHLPHCKVQSQILRCFIMRELNATTEDAFLVDINDSKLRFTIKEFAIVFGLKCIGDFDDFQVAPKRKTG</sequence>
<feature type="region of interest" description="Disordered" evidence="1">
    <location>
        <begin position="53"/>
        <end position="76"/>
    </location>
</feature>
<comment type="caution">
    <text evidence="2">The sequence shown here is derived from an EMBL/GenBank/DDBJ whole genome shotgun (WGS) entry which is preliminary data.</text>
</comment>
<feature type="compositionally biased region" description="Polar residues" evidence="1">
    <location>
        <begin position="1"/>
        <end position="13"/>
    </location>
</feature>